<evidence type="ECO:0000256" key="1">
    <source>
        <dbReference type="SAM" id="MobiDB-lite"/>
    </source>
</evidence>
<comment type="caution">
    <text evidence="3">The sequence shown here is derived from an EMBL/GenBank/DDBJ whole genome shotgun (WGS) entry which is preliminary data.</text>
</comment>
<gene>
    <name evidence="3" type="ORF">J8J14_16965</name>
</gene>
<dbReference type="Proteomes" id="UP000681594">
    <property type="component" value="Unassembled WGS sequence"/>
</dbReference>
<accession>A0ABS4AJS7</accession>
<name>A0ABS4AJS7_9PROT</name>
<dbReference type="RefSeq" id="WP_209380735.1">
    <property type="nucleotide sequence ID" value="NZ_JAGIZB010000017.1"/>
</dbReference>
<proteinExistence type="predicted"/>
<feature type="region of interest" description="Disordered" evidence="1">
    <location>
        <begin position="57"/>
        <end position="110"/>
    </location>
</feature>
<feature type="chain" id="PRO_5045284543" evidence="2">
    <location>
        <begin position="27"/>
        <end position="134"/>
    </location>
</feature>
<reference evidence="3 4" key="1">
    <citation type="submission" date="2021-03" db="EMBL/GenBank/DDBJ databases">
        <authorList>
            <person name="So Y."/>
        </authorList>
    </citation>
    <scope>NUCLEOTIDE SEQUENCE [LARGE SCALE GENOMIC DNA]</scope>
    <source>
        <strain evidence="3 4">SSH11</strain>
    </source>
</reference>
<keyword evidence="4" id="KW-1185">Reference proteome</keyword>
<keyword evidence="2" id="KW-0732">Signal</keyword>
<protein>
    <submittedName>
        <fullName evidence="3">Uncharacterized protein</fullName>
    </submittedName>
</protein>
<evidence type="ECO:0000256" key="2">
    <source>
        <dbReference type="SAM" id="SignalP"/>
    </source>
</evidence>
<sequence>MLKNWKLALLGCVIAGAGATVSPAMADPWKDESGNGRWGRYEERRGFDRRHDGDRRWAEERRRDDRHRWAEERRRDDRDRWAEQRHRDDRRRWEAERQQAERRRDDGRRWDDARREAPRILPDLEALRPLLGGR</sequence>
<evidence type="ECO:0000313" key="4">
    <source>
        <dbReference type="Proteomes" id="UP000681594"/>
    </source>
</evidence>
<evidence type="ECO:0000313" key="3">
    <source>
        <dbReference type="EMBL" id="MBP0446469.1"/>
    </source>
</evidence>
<dbReference type="EMBL" id="JAGIZB010000017">
    <property type="protein sequence ID" value="MBP0446469.1"/>
    <property type="molecule type" value="Genomic_DNA"/>
</dbReference>
<feature type="signal peptide" evidence="2">
    <location>
        <begin position="1"/>
        <end position="26"/>
    </location>
</feature>
<organism evidence="3 4">
    <name type="scientific">Pararoseomonas baculiformis</name>
    <dbReference type="NCBI Taxonomy" id="2820812"/>
    <lineage>
        <taxon>Bacteria</taxon>
        <taxon>Pseudomonadati</taxon>
        <taxon>Pseudomonadota</taxon>
        <taxon>Alphaproteobacteria</taxon>
        <taxon>Acetobacterales</taxon>
        <taxon>Acetobacteraceae</taxon>
        <taxon>Pararoseomonas</taxon>
    </lineage>
</organism>